<name>A0A9N9EXY0_9GLOM</name>
<feature type="compositionally biased region" description="Polar residues" evidence="1">
    <location>
        <begin position="253"/>
        <end position="271"/>
    </location>
</feature>
<feature type="compositionally biased region" description="Basic and acidic residues" evidence="1">
    <location>
        <begin position="60"/>
        <end position="81"/>
    </location>
</feature>
<evidence type="ECO:0000256" key="1">
    <source>
        <dbReference type="SAM" id="MobiDB-lite"/>
    </source>
</evidence>
<keyword evidence="3" id="KW-1185">Reference proteome</keyword>
<feature type="compositionally biased region" description="Basic and acidic residues" evidence="1">
    <location>
        <begin position="88"/>
        <end position="120"/>
    </location>
</feature>
<feature type="region of interest" description="Disordered" evidence="1">
    <location>
        <begin position="250"/>
        <end position="271"/>
    </location>
</feature>
<dbReference type="EMBL" id="CAJVPS010017909">
    <property type="protein sequence ID" value="CAG8695567.1"/>
    <property type="molecule type" value="Genomic_DNA"/>
</dbReference>
<dbReference type="OrthoDB" id="2449200at2759"/>
<proteinExistence type="predicted"/>
<reference evidence="2" key="1">
    <citation type="submission" date="2021-06" db="EMBL/GenBank/DDBJ databases">
        <authorList>
            <person name="Kallberg Y."/>
            <person name="Tangrot J."/>
            <person name="Rosling A."/>
        </authorList>
    </citation>
    <scope>NUCLEOTIDE SEQUENCE</scope>
    <source>
        <strain evidence="2">FL130A</strain>
    </source>
</reference>
<accession>A0A9N9EXY0</accession>
<feature type="non-terminal residue" evidence="2">
    <location>
        <position position="1"/>
    </location>
</feature>
<feature type="compositionally biased region" description="Polar residues" evidence="1">
    <location>
        <begin position="121"/>
        <end position="143"/>
    </location>
</feature>
<sequence length="271" mass="32418">LEPDEEMQWHVTHINKCIKSLKQLNDFYESLRKVIKQEGKRFKKEKKQVIEKIKTKAREINYKDKIAEKEKLKKQEEEKNKQKQQKTQAEEAKRKNQEEEIKQKEQEFKKQFEEEQKQEPNRPTTSENKNNKPQLSNNQPQEKLNTKELSLSLEIINKFPPNFNTKEKIEALINPIKDNIEFLHELQTKHEVEDLSALLATKSAEKIIKIIKRFEYDKDKDKKIREHYGLKEADKLTDKQIDEYLYEQAVKGNENNSNHSQSYFPQSNSSF</sequence>
<evidence type="ECO:0000313" key="3">
    <source>
        <dbReference type="Proteomes" id="UP000789508"/>
    </source>
</evidence>
<organism evidence="2 3">
    <name type="scientific">Ambispora leptoticha</name>
    <dbReference type="NCBI Taxonomy" id="144679"/>
    <lineage>
        <taxon>Eukaryota</taxon>
        <taxon>Fungi</taxon>
        <taxon>Fungi incertae sedis</taxon>
        <taxon>Mucoromycota</taxon>
        <taxon>Glomeromycotina</taxon>
        <taxon>Glomeromycetes</taxon>
        <taxon>Archaeosporales</taxon>
        <taxon>Ambisporaceae</taxon>
        <taxon>Ambispora</taxon>
    </lineage>
</organism>
<dbReference type="Proteomes" id="UP000789508">
    <property type="component" value="Unassembled WGS sequence"/>
</dbReference>
<dbReference type="AlphaFoldDB" id="A0A9N9EXY0"/>
<feature type="region of interest" description="Disordered" evidence="1">
    <location>
        <begin position="60"/>
        <end position="143"/>
    </location>
</feature>
<gene>
    <name evidence="2" type="ORF">ALEPTO_LOCUS11371</name>
</gene>
<evidence type="ECO:0000313" key="2">
    <source>
        <dbReference type="EMBL" id="CAG8695567.1"/>
    </source>
</evidence>
<protein>
    <submittedName>
        <fullName evidence="2">12041_t:CDS:1</fullName>
    </submittedName>
</protein>
<comment type="caution">
    <text evidence="2">The sequence shown here is derived from an EMBL/GenBank/DDBJ whole genome shotgun (WGS) entry which is preliminary data.</text>
</comment>